<keyword evidence="2" id="KW-0680">Restriction system</keyword>
<organism evidence="5 6">
    <name type="scientific">Streptomyces atrovirens</name>
    <dbReference type="NCBI Taxonomy" id="285556"/>
    <lineage>
        <taxon>Bacteria</taxon>
        <taxon>Bacillati</taxon>
        <taxon>Actinomycetota</taxon>
        <taxon>Actinomycetes</taxon>
        <taxon>Kitasatosporales</taxon>
        <taxon>Streptomycetaceae</taxon>
        <taxon>Streptomyces</taxon>
    </lineage>
</organism>
<proteinExistence type="inferred from homology"/>
<dbReference type="InterPro" id="IPR052021">
    <property type="entry name" value="Type-I_RS_S_subunit"/>
</dbReference>
<evidence type="ECO:0000256" key="2">
    <source>
        <dbReference type="ARBA" id="ARBA00022747"/>
    </source>
</evidence>
<keyword evidence="5" id="KW-0540">Nuclease</keyword>
<evidence type="ECO:0000256" key="1">
    <source>
        <dbReference type="ARBA" id="ARBA00010923"/>
    </source>
</evidence>
<evidence type="ECO:0000259" key="4">
    <source>
        <dbReference type="Pfam" id="PF01420"/>
    </source>
</evidence>
<dbReference type="CDD" id="cd17246">
    <property type="entry name" value="RMtype1_S_SonII-TRD2-CR2_like"/>
    <property type="match status" value="1"/>
</dbReference>
<keyword evidence="6" id="KW-1185">Reference proteome</keyword>
<feature type="domain" description="Type I restriction modification DNA specificity" evidence="4">
    <location>
        <begin position="4"/>
        <end position="179"/>
    </location>
</feature>
<dbReference type="InterPro" id="IPR044946">
    <property type="entry name" value="Restrct_endonuc_typeI_TRD_sf"/>
</dbReference>
<accession>A0ABW0E475</accession>
<name>A0ABW0E475_9ACTN</name>
<keyword evidence="5" id="KW-0255">Endonuclease</keyword>
<dbReference type="Gene3D" id="3.90.220.20">
    <property type="entry name" value="DNA methylase specificity domains"/>
    <property type="match status" value="2"/>
</dbReference>
<dbReference type="PANTHER" id="PTHR30408:SF12">
    <property type="entry name" value="TYPE I RESTRICTION ENZYME MJAVIII SPECIFICITY SUBUNIT"/>
    <property type="match status" value="1"/>
</dbReference>
<comment type="caution">
    <text evidence="5">The sequence shown here is derived from an EMBL/GenBank/DDBJ whole genome shotgun (WGS) entry which is preliminary data.</text>
</comment>
<sequence>MTVWKSATIGQVSLVVTKGTTPTSVGRGFKLSGIPFVKVESIKGNGFIDPRKTAYIDEETHGQLSRSALQVDDILFTIAGTIGRVAQVTSPLVPGNTNQAVAVIRPDRRVVEPRFALYCLRDERRIQRAHSRVVQSVQANLSLSELRSVEIPLPPLHEQKAICSVLGALDDKIAVNEGIATTADALSRAFHQRALIDSVEKRVRIGKIAQIVVGGTPSRSKPEYWTGGTVNWINSGKANEFRVIEPSETITEEALAASSVKMMPPGATLIGITGATMGKISRLEIPAGGSQNVAGVWSDDTALNDWLFHEIRARVADLTKHASGGAQQHINKRIIMELECAVPRPERLAEWSARTSPLVKLTAERLVENRVLGTLRDTLLPQLVSGRLRVKDAEKIVEDAT</sequence>
<evidence type="ECO:0000313" key="6">
    <source>
        <dbReference type="Proteomes" id="UP001596035"/>
    </source>
</evidence>
<dbReference type="PANTHER" id="PTHR30408">
    <property type="entry name" value="TYPE-1 RESTRICTION ENZYME ECOKI SPECIFICITY PROTEIN"/>
    <property type="match status" value="1"/>
</dbReference>
<dbReference type="GO" id="GO:0004519">
    <property type="term" value="F:endonuclease activity"/>
    <property type="evidence" value="ECO:0007669"/>
    <property type="project" value="UniProtKB-KW"/>
</dbReference>
<dbReference type="EMBL" id="JBHSKN010000038">
    <property type="protein sequence ID" value="MFC5245436.1"/>
    <property type="molecule type" value="Genomic_DNA"/>
</dbReference>
<feature type="domain" description="Type I restriction modification DNA specificity" evidence="4">
    <location>
        <begin position="202"/>
        <end position="344"/>
    </location>
</feature>
<gene>
    <name evidence="5" type="ORF">ACFPWV_36960</name>
</gene>
<dbReference type="Gene3D" id="1.10.287.1120">
    <property type="entry name" value="Bipartite methylase S protein"/>
    <property type="match status" value="1"/>
</dbReference>
<dbReference type="InterPro" id="IPR000055">
    <property type="entry name" value="Restrct_endonuc_typeI_TRD"/>
</dbReference>
<comment type="similarity">
    <text evidence="1">Belongs to the type-I restriction system S methylase family.</text>
</comment>
<reference evidence="6" key="1">
    <citation type="journal article" date="2019" name="Int. J. Syst. Evol. Microbiol.">
        <title>The Global Catalogue of Microorganisms (GCM) 10K type strain sequencing project: providing services to taxonomists for standard genome sequencing and annotation.</title>
        <authorList>
            <consortium name="The Broad Institute Genomics Platform"/>
            <consortium name="The Broad Institute Genome Sequencing Center for Infectious Disease"/>
            <person name="Wu L."/>
            <person name="Ma J."/>
        </authorList>
    </citation>
    <scope>NUCLEOTIDE SEQUENCE [LARGE SCALE GENOMIC DNA]</scope>
    <source>
        <strain evidence="6">CGMCC 4.7131</strain>
    </source>
</reference>
<keyword evidence="5" id="KW-0378">Hydrolase</keyword>
<dbReference type="Pfam" id="PF01420">
    <property type="entry name" value="Methylase_S"/>
    <property type="match status" value="2"/>
</dbReference>
<dbReference type="RefSeq" id="WP_344566973.1">
    <property type="nucleotide sequence ID" value="NZ_BAAATG010000052.1"/>
</dbReference>
<dbReference type="SUPFAM" id="SSF116734">
    <property type="entry name" value="DNA methylase specificity domain"/>
    <property type="match status" value="2"/>
</dbReference>
<dbReference type="Proteomes" id="UP001596035">
    <property type="component" value="Unassembled WGS sequence"/>
</dbReference>
<evidence type="ECO:0000313" key="5">
    <source>
        <dbReference type="EMBL" id="MFC5245436.1"/>
    </source>
</evidence>
<evidence type="ECO:0000256" key="3">
    <source>
        <dbReference type="ARBA" id="ARBA00023125"/>
    </source>
</evidence>
<protein>
    <submittedName>
        <fullName evidence="5">Restriction endonuclease subunit S</fullName>
    </submittedName>
</protein>
<keyword evidence="3" id="KW-0238">DNA-binding</keyword>